<feature type="transmembrane region" description="Helical" evidence="6">
    <location>
        <begin position="415"/>
        <end position="436"/>
    </location>
</feature>
<accession>A0A9Q0J8J0</accession>
<feature type="domain" description="EamA" evidence="7">
    <location>
        <begin position="394"/>
        <end position="496"/>
    </location>
</feature>
<dbReference type="InterPro" id="IPR000620">
    <property type="entry name" value="EamA_dom"/>
</dbReference>
<dbReference type="OrthoDB" id="1728340at2759"/>
<dbReference type="Proteomes" id="UP001141552">
    <property type="component" value="Unassembled WGS sequence"/>
</dbReference>
<dbReference type="GO" id="GO:0016020">
    <property type="term" value="C:membrane"/>
    <property type="evidence" value="ECO:0007669"/>
    <property type="project" value="UniProtKB-SubCell"/>
</dbReference>
<evidence type="ECO:0000256" key="6">
    <source>
        <dbReference type="SAM" id="Phobius"/>
    </source>
</evidence>
<evidence type="ECO:0000259" key="7">
    <source>
        <dbReference type="Pfam" id="PF00892"/>
    </source>
</evidence>
<feature type="transmembrane region" description="Helical" evidence="6">
    <location>
        <begin position="490"/>
        <end position="509"/>
    </location>
</feature>
<keyword evidence="5 6" id="KW-0472">Membrane</keyword>
<evidence type="ECO:0000313" key="9">
    <source>
        <dbReference type="Proteomes" id="UP001141552"/>
    </source>
</evidence>
<dbReference type="EMBL" id="JAKUCV010004940">
    <property type="protein sequence ID" value="KAJ4833446.1"/>
    <property type="molecule type" value="Genomic_DNA"/>
</dbReference>
<gene>
    <name evidence="8" type="ORF">Tsubulata_042925</name>
</gene>
<feature type="transmembrane region" description="Helical" evidence="6">
    <location>
        <begin position="73"/>
        <end position="95"/>
    </location>
</feature>
<sequence length="521" mass="57127">MGLISWIGDILPLAAMIVVECTDVGVSTLSKAALAKGMSQCVSVVYYNALGTLILLPYFILRRKQRPPLTRSLLLSFFLLGLIGSTGQILFLVAVKLSSPTLSSAMANLVPIFTLLLAVIFGMETLNVRRWTSLAKVLGAVVAVTGALIVTLYQGPAILMPAPSSYSNHTLLFSDQSGWVLGGFLLAILTLFSATWIIFQKYILKKYPDGMTVVFFFTFFITIQSTIFSLILERDPKAWILDHGIETITIVYTAVFGSLFRISIHTWCLHKKGPVYVAMFKPLGIVVAVFLSVMFLGDTLHLGSVIGSVIITVGFYSVMWGQIKEKATAPAAAVDGTCCSGSSSGPKTPLLEQYCDNEKVSQSRRRGKERVREMARQYWSDDVLPFTVSVAGECIGVGLSTLFKAATLKGMSYDLFLAYSYVIGSLVLLLLNFLHRSRAVPTSLERPVIFRLCLLALVGFLAQVCGFKGIEYGSPTLASVMSNLTPAFTFILAIILRYFLFLLILHTFLRVNVHFVTAFCP</sequence>
<feature type="domain" description="EamA" evidence="7">
    <location>
        <begin position="28"/>
        <end position="147"/>
    </location>
</feature>
<organism evidence="8 9">
    <name type="scientific">Turnera subulata</name>
    <dbReference type="NCBI Taxonomy" id="218843"/>
    <lineage>
        <taxon>Eukaryota</taxon>
        <taxon>Viridiplantae</taxon>
        <taxon>Streptophyta</taxon>
        <taxon>Embryophyta</taxon>
        <taxon>Tracheophyta</taxon>
        <taxon>Spermatophyta</taxon>
        <taxon>Magnoliopsida</taxon>
        <taxon>eudicotyledons</taxon>
        <taxon>Gunneridae</taxon>
        <taxon>Pentapetalae</taxon>
        <taxon>rosids</taxon>
        <taxon>fabids</taxon>
        <taxon>Malpighiales</taxon>
        <taxon>Passifloraceae</taxon>
        <taxon>Turnera</taxon>
    </lineage>
</organism>
<proteinExistence type="inferred from homology"/>
<feature type="transmembrane region" description="Helical" evidence="6">
    <location>
        <begin position="302"/>
        <end position="320"/>
    </location>
</feature>
<feature type="transmembrane region" description="Helical" evidence="6">
    <location>
        <begin position="134"/>
        <end position="159"/>
    </location>
</feature>
<comment type="caution">
    <text evidence="8">The sequence shown here is derived from an EMBL/GenBank/DDBJ whole genome shotgun (WGS) entry which is preliminary data.</text>
</comment>
<reference evidence="8" key="2">
    <citation type="journal article" date="2023" name="Plants (Basel)">
        <title>Annotation of the Turnera subulata (Passifloraceae) Draft Genome Reveals the S-Locus Evolved after the Divergence of Turneroideae from Passifloroideae in a Stepwise Manner.</title>
        <authorList>
            <person name="Henning P.M."/>
            <person name="Roalson E.H."/>
            <person name="Mir W."/>
            <person name="McCubbin A.G."/>
            <person name="Shore J.S."/>
        </authorList>
    </citation>
    <scope>NUCLEOTIDE SEQUENCE</scope>
    <source>
        <strain evidence="8">F60SS</strain>
    </source>
</reference>
<dbReference type="InterPro" id="IPR030184">
    <property type="entry name" value="WAT1-related"/>
</dbReference>
<feature type="transmembrane region" description="Helical" evidence="6">
    <location>
        <begin position="244"/>
        <end position="264"/>
    </location>
</feature>
<dbReference type="GO" id="GO:0022857">
    <property type="term" value="F:transmembrane transporter activity"/>
    <property type="evidence" value="ECO:0007669"/>
    <property type="project" value="InterPro"/>
</dbReference>
<dbReference type="Pfam" id="PF00892">
    <property type="entry name" value="EamA"/>
    <property type="match status" value="3"/>
</dbReference>
<feature type="transmembrane region" description="Helical" evidence="6">
    <location>
        <begin position="448"/>
        <end position="470"/>
    </location>
</feature>
<reference evidence="8" key="1">
    <citation type="submission" date="2022-02" db="EMBL/GenBank/DDBJ databases">
        <authorList>
            <person name="Henning P.M."/>
            <person name="McCubbin A.G."/>
            <person name="Shore J.S."/>
        </authorList>
    </citation>
    <scope>NUCLEOTIDE SEQUENCE</scope>
    <source>
        <strain evidence="8">F60SS</strain>
        <tissue evidence="8">Leaves</tissue>
    </source>
</reference>
<evidence type="ECO:0000256" key="2">
    <source>
        <dbReference type="ARBA" id="ARBA00007635"/>
    </source>
</evidence>
<feature type="transmembrane region" description="Helical" evidence="6">
    <location>
        <begin position="101"/>
        <end position="122"/>
    </location>
</feature>
<dbReference type="AlphaFoldDB" id="A0A9Q0J8J0"/>
<feature type="transmembrane region" description="Helical" evidence="6">
    <location>
        <begin position="44"/>
        <end position="61"/>
    </location>
</feature>
<comment type="subcellular location">
    <subcellularLocation>
        <location evidence="1">Membrane</location>
        <topology evidence="1">Multi-pass membrane protein</topology>
    </subcellularLocation>
</comment>
<feature type="transmembrane region" description="Helical" evidence="6">
    <location>
        <begin position="211"/>
        <end position="232"/>
    </location>
</feature>
<keyword evidence="9" id="KW-1185">Reference proteome</keyword>
<evidence type="ECO:0000256" key="3">
    <source>
        <dbReference type="ARBA" id="ARBA00022692"/>
    </source>
</evidence>
<name>A0A9Q0J8J0_9ROSI</name>
<comment type="similarity">
    <text evidence="2">Belongs to the drug/metabolite transporter (DMT) superfamily. Plant drug/metabolite exporter (P-DME) (TC 2.A.7.4) family.</text>
</comment>
<dbReference type="PANTHER" id="PTHR31218">
    <property type="entry name" value="WAT1-RELATED PROTEIN"/>
    <property type="match status" value="1"/>
</dbReference>
<feature type="transmembrane region" description="Helical" evidence="6">
    <location>
        <begin position="179"/>
        <end position="199"/>
    </location>
</feature>
<feature type="domain" description="EamA" evidence="7">
    <location>
        <begin position="182"/>
        <end position="318"/>
    </location>
</feature>
<evidence type="ECO:0000256" key="5">
    <source>
        <dbReference type="ARBA" id="ARBA00023136"/>
    </source>
</evidence>
<dbReference type="SUPFAM" id="SSF103481">
    <property type="entry name" value="Multidrug resistance efflux transporter EmrE"/>
    <property type="match status" value="3"/>
</dbReference>
<keyword evidence="4 6" id="KW-1133">Transmembrane helix</keyword>
<evidence type="ECO:0000313" key="8">
    <source>
        <dbReference type="EMBL" id="KAJ4833446.1"/>
    </source>
</evidence>
<protein>
    <recommendedName>
        <fullName evidence="7">EamA domain-containing protein</fullName>
    </recommendedName>
</protein>
<feature type="transmembrane region" description="Helical" evidence="6">
    <location>
        <begin position="276"/>
        <end position="296"/>
    </location>
</feature>
<feature type="transmembrane region" description="Helical" evidence="6">
    <location>
        <begin position="383"/>
        <end position="403"/>
    </location>
</feature>
<evidence type="ECO:0000256" key="4">
    <source>
        <dbReference type="ARBA" id="ARBA00022989"/>
    </source>
</evidence>
<evidence type="ECO:0000256" key="1">
    <source>
        <dbReference type="ARBA" id="ARBA00004141"/>
    </source>
</evidence>
<keyword evidence="3 6" id="KW-0812">Transmembrane</keyword>
<dbReference type="InterPro" id="IPR037185">
    <property type="entry name" value="EmrE-like"/>
</dbReference>